<organism evidence="1 2">
    <name type="scientific">Flavobacterium supellecticarium</name>
    <dbReference type="NCBI Taxonomy" id="2565924"/>
    <lineage>
        <taxon>Bacteria</taxon>
        <taxon>Pseudomonadati</taxon>
        <taxon>Bacteroidota</taxon>
        <taxon>Flavobacteriia</taxon>
        <taxon>Flavobacteriales</taxon>
        <taxon>Flavobacteriaceae</taxon>
        <taxon>Flavobacterium</taxon>
    </lineage>
</organism>
<gene>
    <name evidence="1" type="ORF">E6C50_08575</name>
</gene>
<dbReference type="RefSeq" id="WP_136402784.1">
    <property type="nucleotide sequence ID" value="NZ_SSNZ01000002.1"/>
</dbReference>
<comment type="caution">
    <text evidence="1">The sequence shown here is derived from an EMBL/GenBank/DDBJ whole genome shotgun (WGS) entry which is preliminary data.</text>
</comment>
<dbReference type="EMBL" id="SSNZ01000002">
    <property type="protein sequence ID" value="THF51800.1"/>
    <property type="molecule type" value="Genomic_DNA"/>
</dbReference>
<dbReference type="Proteomes" id="UP000307507">
    <property type="component" value="Unassembled WGS sequence"/>
</dbReference>
<evidence type="ECO:0008006" key="3">
    <source>
        <dbReference type="Google" id="ProtNLM"/>
    </source>
</evidence>
<dbReference type="AlphaFoldDB" id="A0A4V3W8M5"/>
<protein>
    <recommendedName>
        <fullName evidence="3">WD40-like Beta Propeller Repeat</fullName>
    </recommendedName>
</protein>
<sequence>MKQPNTTTARIFFLKSRITNSAIVFRRGPTDWIQMSIWNLDNDTLEPGQWINKKVPMRNCDSSPSGKYLIYAVDNFENGNSRTVICKPPFWTGLTVWEHGDLLFDTGGGVFADEKTVLLNLKSTQALEHYPVPTHLNVATFQTQKEYSLSKGHVNLLHEYRQEINGWTEQNDPAFIQQEINIESLAPIVPKLWKKPITNSAALYWISFYNSEQRKNVDWFYLGRKESKVKLHDVSWADIDNRNRVIATKEGKLYASRIATDGSVAYPNLEMLHDLNALQPVSIPTPLPMKTWDDNE</sequence>
<reference evidence="1 2" key="1">
    <citation type="submission" date="2019-04" db="EMBL/GenBank/DDBJ databases">
        <title>Flavobacterium sp. nov. isolated from construction timber.</title>
        <authorList>
            <person name="Lin S.-Y."/>
            <person name="Chang C.-T."/>
            <person name="Young C.-C."/>
        </authorList>
    </citation>
    <scope>NUCLEOTIDE SEQUENCE [LARGE SCALE GENOMIC DNA]</scope>
    <source>
        <strain evidence="1 2">CC-CTC003</strain>
    </source>
</reference>
<proteinExistence type="predicted"/>
<evidence type="ECO:0000313" key="1">
    <source>
        <dbReference type="EMBL" id="THF51800.1"/>
    </source>
</evidence>
<accession>A0A4V3W8M5</accession>
<dbReference type="OrthoDB" id="1434485at2"/>
<name>A0A4V3W8M5_9FLAO</name>
<keyword evidence="2" id="KW-1185">Reference proteome</keyword>
<evidence type="ECO:0000313" key="2">
    <source>
        <dbReference type="Proteomes" id="UP000307507"/>
    </source>
</evidence>